<dbReference type="OrthoDB" id="9770537at2"/>
<dbReference type="EC" id="1.2.1.26" evidence="4"/>
<dbReference type="InterPro" id="IPR044151">
    <property type="entry name" value="ALDH_KGSADH"/>
</dbReference>
<dbReference type="Gene3D" id="3.40.309.10">
    <property type="entry name" value="Aldehyde Dehydrogenase, Chain A, domain 2"/>
    <property type="match status" value="1"/>
</dbReference>
<dbReference type="InterPro" id="IPR015590">
    <property type="entry name" value="Aldehyde_DH_dom"/>
</dbReference>
<dbReference type="GO" id="GO:0047533">
    <property type="term" value="F:2,5-dioxovalerate dehydrogenase (NADP+) activity"/>
    <property type="evidence" value="ECO:0007669"/>
    <property type="project" value="UniProtKB-EC"/>
</dbReference>
<dbReference type="AlphaFoldDB" id="W9GQE5"/>
<dbReference type="RefSeq" id="WP_034714199.1">
    <property type="nucleotide sequence ID" value="NZ_AWQS01000024.1"/>
</dbReference>
<evidence type="ECO:0000256" key="1">
    <source>
        <dbReference type="ARBA" id="ARBA00023002"/>
    </source>
</evidence>
<evidence type="ECO:0000256" key="4">
    <source>
        <dbReference type="ARBA" id="ARBA00067023"/>
    </source>
</evidence>
<evidence type="ECO:0000313" key="7">
    <source>
        <dbReference type="Proteomes" id="UP000019494"/>
    </source>
</evidence>
<keyword evidence="1" id="KW-0560">Oxidoreductase</keyword>
<comment type="catalytic activity">
    <reaction evidence="3">
        <text>2,5-dioxopentanoate + NADP(+) + H2O = 2-oxoglutarate + NADPH + 2 H(+)</text>
        <dbReference type="Rhea" id="RHEA:11296"/>
        <dbReference type="ChEBI" id="CHEBI:15377"/>
        <dbReference type="ChEBI" id="CHEBI:15378"/>
        <dbReference type="ChEBI" id="CHEBI:16810"/>
        <dbReference type="ChEBI" id="CHEBI:57783"/>
        <dbReference type="ChEBI" id="CHEBI:58136"/>
        <dbReference type="ChEBI" id="CHEBI:58349"/>
        <dbReference type="EC" id="1.2.1.26"/>
    </reaction>
</comment>
<evidence type="ECO:0000256" key="3">
    <source>
        <dbReference type="ARBA" id="ARBA00051918"/>
    </source>
</evidence>
<evidence type="ECO:0000313" key="6">
    <source>
        <dbReference type="EMBL" id="EWT07018.1"/>
    </source>
</evidence>
<gene>
    <name evidence="6" type="ORF">N864_13280</name>
</gene>
<sequence length="526" mass="54089">MTATGQSIIAGVATSGTAGTFRAVDPSTGEAIGPEVQALTTAELSAATAAAAAAFPEYRATAPEDRARFLETIADEIESIGDELIETAHAESALPLARLQGERGRTCGQLRLFARVVRRGDHLGVRIDPAQPERQPLPRPDLRMRQVALGPVAVFGASNFPLAFSTAGGDTASALAAGCPVVVKGHNAHPATAELVGRAVARAAERTGMPAGVFSLVFGLGNEIGAALVTDPLIQGVGFTGSRGGGLALVAAAAGRPQPIPVYAEMSSVNPVVVLPGALDGDLAALASGYVTSLTNGSGQFCTNPGLLFLPTGAAGDRFLDAVGEAVRSSAGQTMLTPQIRAHFDQRAEFLAQAPAVATVATGTVGQAANAPAPAVFATELDDFVAEEGLAEEVFGAAGLVIRYPDVDSLAAALGRIEGQLTATIHGTESDVEDARALLPVLETRAGRILWGGWPTGVEVSDAMVHGGPFPATSDSRTTSVGTLAIERWQRPVCYQDLPQGLLPEALRDANPWELVRRVDGTLELP</sequence>
<keyword evidence="7" id="KW-1185">Reference proteome</keyword>
<dbReference type="InterPro" id="IPR050740">
    <property type="entry name" value="Aldehyde_DH_Superfamily"/>
</dbReference>
<evidence type="ECO:0000259" key="5">
    <source>
        <dbReference type="Pfam" id="PF00171"/>
    </source>
</evidence>
<dbReference type="Pfam" id="PF00171">
    <property type="entry name" value="Aldedh"/>
    <property type="match status" value="1"/>
</dbReference>
<dbReference type="FunFam" id="3.40.605.10:FF:000037">
    <property type="entry name" value="NADP-dependent fatty aldehyde dehydrogenase"/>
    <property type="match status" value="1"/>
</dbReference>
<dbReference type="Gene3D" id="3.40.605.10">
    <property type="entry name" value="Aldehyde Dehydrogenase, Chain A, domain 1"/>
    <property type="match status" value="1"/>
</dbReference>
<dbReference type="CDD" id="cd07129">
    <property type="entry name" value="ALDH_KGSADH"/>
    <property type="match status" value="1"/>
</dbReference>
<organism evidence="6 7">
    <name type="scientific">Intrasporangium chromatireducens Q5-1</name>
    <dbReference type="NCBI Taxonomy" id="584657"/>
    <lineage>
        <taxon>Bacteria</taxon>
        <taxon>Bacillati</taxon>
        <taxon>Actinomycetota</taxon>
        <taxon>Actinomycetes</taxon>
        <taxon>Micrococcales</taxon>
        <taxon>Intrasporangiaceae</taxon>
        <taxon>Intrasporangium</taxon>
    </lineage>
</organism>
<dbReference type="Proteomes" id="UP000019494">
    <property type="component" value="Unassembled WGS sequence"/>
</dbReference>
<comment type="caution">
    <text evidence="6">The sequence shown here is derived from an EMBL/GenBank/DDBJ whole genome shotgun (WGS) entry which is preliminary data.</text>
</comment>
<dbReference type="EMBL" id="AWQS01000024">
    <property type="protein sequence ID" value="EWT07018.1"/>
    <property type="molecule type" value="Genomic_DNA"/>
</dbReference>
<feature type="domain" description="Aldehyde dehydrogenase" evidence="5">
    <location>
        <begin position="17"/>
        <end position="457"/>
    </location>
</feature>
<dbReference type="SUPFAM" id="SSF53720">
    <property type="entry name" value="ALDH-like"/>
    <property type="match status" value="1"/>
</dbReference>
<dbReference type="PANTHER" id="PTHR43353">
    <property type="entry name" value="SUCCINATE-SEMIALDEHYDE DEHYDROGENASE, MITOCHONDRIAL"/>
    <property type="match status" value="1"/>
</dbReference>
<name>W9GQE5_9MICO</name>
<accession>W9GQE5</accession>
<evidence type="ECO:0000256" key="2">
    <source>
        <dbReference type="ARBA" id="ARBA00050769"/>
    </source>
</evidence>
<proteinExistence type="predicted"/>
<protein>
    <recommendedName>
        <fullName evidence="4">2,5-dioxovalerate dehydrogenase</fullName>
        <ecNumber evidence="4">1.2.1.26</ecNumber>
    </recommendedName>
</protein>
<reference evidence="7" key="1">
    <citation type="submission" date="2013-08" db="EMBL/GenBank/DDBJ databases">
        <title>Intrasporangium oryzae NRRL B-24470.</title>
        <authorList>
            <person name="Liu H."/>
            <person name="Wang G."/>
        </authorList>
    </citation>
    <scope>NUCLEOTIDE SEQUENCE [LARGE SCALE GENOMIC DNA]</scope>
    <source>
        <strain evidence="7">Q5-1</strain>
    </source>
</reference>
<dbReference type="PANTHER" id="PTHR43353:SF3">
    <property type="entry name" value="ALDEHYDE DEHYDROGENASE-RELATED"/>
    <property type="match status" value="1"/>
</dbReference>
<dbReference type="InterPro" id="IPR016163">
    <property type="entry name" value="Ald_DH_C"/>
</dbReference>
<dbReference type="PATRIC" id="fig|584657.3.peg.1014"/>
<dbReference type="InterPro" id="IPR016162">
    <property type="entry name" value="Ald_DH_N"/>
</dbReference>
<comment type="catalytic activity">
    <reaction evidence="2">
        <text>2,5-dioxopentanoate + NAD(+) + H2O = 2-oxoglutarate + NADH + 2 H(+)</text>
        <dbReference type="Rhea" id="RHEA:47152"/>
        <dbReference type="ChEBI" id="CHEBI:15377"/>
        <dbReference type="ChEBI" id="CHEBI:15378"/>
        <dbReference type="ChEBI" id="CHEBI:16810"/>
        <dbReference type="ChEBI" id="CHEBI:57540"/>
        <dbReference type="ChEBI" id="CHEBI:57945"/>
        <dbReference type="ChEBI" id="CHEBI:58136"/>
    </reaction>
</comment>
<dbReference type="InterPro" id="IPR016161">
    <property type="entry name" value="Ald_DH/histidinol_DH"/>
</dbReference>